<proteinExistence type="predicted"/>
<protein>
    <recommendedName>
        <fullName evidence="3">RHS repeat-associated core domain-containing protein</fullName>
    </recommendedName>
</protein>
<keyword evidence="2" id="KW-1185">Reference proteome</keyword>
<dbReference type="AlphaFoldDB" id="A0A4Y8LTI0"/>
<dbReference type="EMBL" id="SOMN01000093">
    <property type="protein sequence ID" value="TFE19158.1"/>
    <property type="molecule type" value="Genomic_DNA"/>
</dbReference>
<comment type="caution">
    <text evidence="1">The sequence shown here is derived from an EMBL/GenBank/DDBJ whole genome shotgun (WGS) entry which is preliminary data.</text>
</comment>
<evidence type="ECO:0000313" key="2">
    <source>
        <dbReference type="Proteomes" id="UP000297900"/>
    </source>
</evidence>
<name>A0A4Y8LTI0_9BACL</name>
<dbReference type="OrthoDB" id="9815752at2"/>
<dbReference type="RefSeq" id="WP_135154706.1">
    <property type="nucleotide sequence ID" value="NZ_SOMN01000093.1"/>
</dbReference>
<reference evidence="1 2" key="1">
    <citation type="submission" date="2019-03" db="EMBL/GenBank/DDBJ databases">
        <title>Cohnella endophytica sp. nov., a novel endophytic bacterium isolated from bark of Sonneratia apetala.</title>
        <authorList>
            <person name="Tuo L."/>
        </authorList>
    </citation>
    <scope>NUCLEOTIDE SEQUENCE [LARGE SCALE GENOMIC DNA]</scope>
    <source>
        <strain evidence="1 2">CCTCC AB 208254</strain>
    </source>
</reference>
<evidence type="ECO:0008006" key="3">
    <source>
        <dbReference type="Google" id="ProtNLM"/>
    </source>
</evidence>
<accession>A0A4Y8LTI0</accession>
<sequence>MNLYVYVSNNPLRFIDPSGHQQLEDKEQSFHPYLFISVTTFIPDKVIRETEVASIVSAIPVVGLGDGRQLWEKGTFRTRHILVVDLEDGRKTVDSIDVSDSRVREEILGTEYSAGAPSGKTMKANVTKGADGKLSISLKCDEGSNILTWLGLKITYNIEITIDTSGHLTMKYKHKGFPADEIVVNEGQTNIIKYGFNPRANWKNFDTLASLGFKSNKTGVLKGNQAVHWNG</sequence>
<dbReference type="Proteomes" id="UP000297900">
    <property type="component" value="Unassembled WGS sequence"/>
</dbReference>
<organism evidence="1 2">
    <name type="scientific">Cohnella luojiensis</name>
    <dbReference type="NCBI Taxonomy" id="652876"/>
    <lineage>
        <taxon>Bacteria</taxon>
        <taxon>Bacillati</taxon>
        <taxon>Bacillota</taxon>
        <taxon>Bacilli</taxon>
        <taxon>Bacillales</taxon>
        <taxon>Paenibacillaceae</taxon>
        <taxon>Cohnella</taxon>
    </lineage>
</organism>
<evidence type="ECO:0000313" key="1">
    <source>
        <dbReference type="EMBL" id="TFE19158.1"/>
    </source>
</evidence>
<gene>
    <name evidence="1" type="ORF">E2980_23730</name>
</gene>